<feature type="transmembrane region" description="Helical" evidence="1">
    <location>
        <begin position="79"/>
        <end position="99"/>
    </location>
</feature>
<comment type="caution">
    <text evidence="2">The sequence shown here is derived from an EMBL/GenBank/DDBJ whole genome shotgun (WGS) entry which is preliminary data.</text>
</comment>
<feature type="transmembrane region" description="Helical" evidence="1">
    <location>
        <begin position="373"/>
        <end position="394"/>
    </location>
</feature>
<dbReference type="AlphaFoldDB" id="A0A3N4RG03"/>
<dbReference type="EMBL" id="RKQG01000001">
    <property type="protein sequence ID" value="RPE32262.1"/>
    <property type="molecule type" value="Genomic_DNA"/>
</dbReference>
<name>A0A3N4RG03_9ACTN</name>
<dbReference type="InterPro" id="IPR011701">
    <property type="entry name" value="MFS"/>
</dbReference>
<sequence length="414" mass="42219">MLSSYRQIFAAPGSLAFSSTGLIARLPISMTGIGIVTMLGRIKDSYWLGSLLSAVLAVSAAVLGPRISRLVDRHGQRRVALPATGVTVLAAAGLLLGAHYGFPDWTLFVFAAGMGTMPSTGSMVRARWAHLYRDAPPKLHTAYSFEAVADEVCFIIGPILAATLATSLFPESGLLLAGVFLVVGVLLFTAQRRTEPPAHPVEHRGGSPVVRDKGIQTLILTLAAVGGVFGSVEVVTVAFARAQGHPAASGGVLAVYALGSCLAGAVFGALKFTTPLDRRFLLGVGVMAAGMAPLILAAQLLHGTAALVGVGAALFLSGLAISPTLITSMALVERLVPAAQLTEGMTWTTTGLALGVAVGSSAAGIVVDAGGSANGYWVPVAAAALSAVAAYTGLPRLRRRLASARPAAAEAVHS</sequence>
<feature type="transmembrane region" description="Helical" evidence="1">
    <location>
        <begin position="147"/>
        <end position="166"/>
    </location>
</feature>
<dbReference type="Pfam" id="PF07690">
    <property type="entry name" value="MFS_1"/>
    <property type="match status" value="1"/>
</dbReference>
<dbReference type="RefSeq" id="WP_123817239.1">
    <property type="nucleotide sequence ID" value="NZ_JBEYIY010000078.1"/>
</dbReference>
<evidence type="ECO:0000256" key="1">
    <source>
        <dbReference type="SAM" id="Phobius"/>
    </source>
</evidence>
<keyword evidence="1" id="KW-0812">Transmembrane</keyword>
<feature type="transmembrane region" description="Helical" evidence="1">
    <location>
        <begin position="21"/>
        <end position="40"/>
    </location>
</feature>
<keyword evidence="3" id="KW-1185">Reference proteome</keyword>
<feature type="transmembrane region" description="Helical" evidence="1">
    <location>
        <begin position="218"/>
        <end position="240"/>
    </location>
</feature>
<dbReference type="Proteomes" id="UP000266906">
    <property type="component" value="Unassembled WGS sequence"/>
</dbReference>
<accession>A0A3N4RG03</accession>
<reference evidence="2 3" key="1">
    <citation type="submission" date="2018-11" db="EMBL/GenBank/DDBJ databases">
        <title>Sequencing the genomes of 1000 actinobacteria strains.</title>
        <authorList>
            <person name="Klenk H.-P."/>
        </authorList>
    </citation>
    <scope>NUCLEOTIDE SEQUENCE [LARGE SCALE GENOMIC DNA]</scope>
    <source>
        <strain evidence="2 3">DSM 44781</strain>
    </source>
</reference>
<keyword evidence="1" id="KW-0472">Membrane</keyword>
<dbReference type="InterPro" id="IPR036259">
    <property type="entry name" value="MFS_trans_sf"/>
</dbReference>
<proteinExistence type="predicted"/>
<feature type="transmembrane region" description="Helical" evidence="1">
    <location>
        <begin position="105"/>
        <end position="126"/>
    </location>
</feature>
<evidence type="ECO:0000313" key="2">
    <source>
        <dbReference type="EMBL" id="RPE32262.1"/>
    </source>
</evidence>
<feature type="transmembrane region" description="Helical" evidence="1">
    <location>
        <begin position="280"/>
        <end position="301"/>
    </location>
</feature>
<feature type="transmembrane region" description="Helical" evidence="1">
    <location>
        <begin position="344"/>
        <end position="367"/>
    </location>
</feature>
<keyword evidence="1" id="KW-1133">Transmembrane helix</keyword>
<dbReference type="PANTHER" id="PTHR23542">
    <property type="match status" value="1"/>
</dbReference>
<protein>
    <submittedName>
        <fullName evidence="2">MFS transporter</fullName>
    </submittedName>
</protein>
<evidence type="ECO:0000313" key="3">
    <source>
        <dbReference type="Proteomes" id="UP000266906"/>
    </source>
</evidence>
<dbReference type="Gene3D" id="1.20.1250.20">
    <property type="entry name" value="MFS general substrate transporter like domains"/>
    <property type="match status" value="2"/>
</dbReference>
<gene>
    <name evidence="2" type="ORF">EDD38_0513</name>
</gene>
<organism evidence="2 3">
    <name type="scientific">Kitasatospora cineracea</name>
    <dbReference type="NCBI Taxonomy" id="88074"/>
    <lineage>
        <taxon>Bacteria</taxon>
        <taxon>Bacillati</taxon>
        <taxon>Actinomycetota</taxon>
        <taxon>Actinomycetes</taxon>
        <taxon>Kitasatosporales</taxon>
        <taxon>Streptomycetaceae</taxon>
        <taxon>Kitasatospora</taxon>
    </lineage>
</organism>
<feature type="transmembrane region" description="Helical" evidence="1">
    <location>
        <begin position="307"/>
        <end position="332"/>
    </location>
</feature>
<feature type="transmembrane region" description="Helical" evidence="1">
    <location>
        <begin position="172"/>
        <end position="190"/>
    </location>
</feature>
<feature type="transmembrane region" description="Helical" evidence="1">
    <location>
        <begin position="46"/>
        <end position="67"/>
    </location>
</feature>
<dbReference type="SUPFAM" id="SSF103473">
    <property type="entry name" value="MFS general substrate transporter"/>
    <property type="match status" value="1"/>
</dbReference>
<dbReference type="GO" id="GO:0022857">
    <property type="term" value="F:transmembrane transporter activity"/>
    <property type="evidence" value="ECO:0007669"/>
    <property type="project" value="InterPro"/>
</dbReference>
<dbReference type="PANTHER" id="PTHR23542:SF1">
    <property type="entry name" value="MAJOR FACILITATOR SUPERFAMILY (MFS) PROFILE DOMAIN-CONTAINING PROTEIN"/>
    <property type="match status" value="1"/>
</dbReference>
<feature type="transmembrane region" description="Helical" evidence="1">
    <location>
        <begin position="246"/>
        <end position="268"/>
    </location>
</feature>